<keyword evidence="3" id="KW-1185">Reference proteome</keyword>
<evidence type="ECO:0000313" key="2">
    <source>
        <dbReference type="EMBL" id="KAE9529777.1"/>
    </source>
</evidence>
<accession>A0A6G0TCS1</accession>
<sequence>MTIFINEGLLKITQKFCLIASTMYLYIIFSSEIRTCPLIKNGLKIYPFDNQFFISSVLFLTGASISIVECDIWPYNTKPKNRIIQFLAELYIMTTSIIIVYTIFWHPIVITTSISTDKLSVLTSKWLASANIYKKSIPICMENIRSTKFYCNLLGGLVLHYVLEKFGKKDLNHTFYNIYESKNPINTNLD</sequence>
<feature type="transmembrane region" description="Helical" evidence="1">
    <location>
        <begin position="51"/>
        <end position="74"/>
    </location>
</feature>
<evidence type="ECO:0000256" key="1">
    <source>
        <dbReference type="SAM" id="Phobius"/>
    </source>
</evidence>
<gene>
    <name evidence="2" type="ORF">AGLY_011873</name>
</gene>
<keyword evidence="1" id="KW-1133">Transmembrane helix</keyword>
<dbReference type="AlphaFoldDB" id="A0A6G0TCS1"/>
<feature type="transmembrane region" description="Helical" evidence="1">
    <location>
        <begin position="12"/>
        <end position="31"/>
    </location>
</feature>
<feature type="transmembrane region" description="Helical" evidence="1">
    <location>
        <begin position="86"/>
        <end position="105"/>
    </location>
</feature>
<proteinExistence type="predicted"/>
<keyword evidence="1" id="KW-0472">Membrane</keyword>
<keyword evidence="1" id="KW-0812">Transmembrane</keyword>
<dbReference type="Proteomes" id="UP000475862">
    <property type="component" value="Unassembled WGS sequence"/>
</dbReference>
<dbReference type="EMBL" id="VYZN01000044">
    <property type="protein sequence ID" value="KAE9529777.1"/>
    <property type="molecule type" value="Genomic_DNA"/>
</dbReference>
<comment type="caution">
    <text evidence="2">The sequence shown here is derived from an EMBL/GenBank/DDBJ whole genome shotgun (WGS) entry which is preliminary data.</text>
</comment>
<organism evidence="2 3">
    <name type="scientific">Aphis glycines</name>
    <name type="common">Soybean aphid</name>
    <dbReference type="NCBI Taxonomy" id="307491"/>
    <lineage>
        <taxon>Eukaryota</taxon>
        <taxon>Metazoa</taxon>
        <taxon>Ecdysozoa</taxon>
        <taxon>Arthropoda</taxon>
        <taxon>Hexapoda</taxon>
        <taxon>Insecta</taxon>
        <taxon>Pterygota</taxon>
        <taxon>Neoptera</taxon>
        <taxon>Paraneoptera</taxon>
        <taxon>Hemiptera</taxon>
        <taxon>Sternorrhyncha</taxon>
        <taxon>Aphidomorpha</taxon>
        <taxon>Aphidoidea</taxon>
        <taxon>Aphididae</taxon>
        <taxon>Aphidini</taxon>
        <taxon>Aphis</taxon>
        <taxon>Aphis</taxon>
    </lineage>
</organism>
<reference evidence="2 3" key="1">
    <citation type="submission" date="2019-08" db="EMBL/GenBank/DDBJ databases">
        <title>The genome of the soybean aphid Biotype 1, its phylome, world population structure and adaptation to the North American continent.</title>
        <authorList>
            <person name="Giordano R."/>
            <person name="Donthu R.K."/>
            <person name="Hernandez A.G."/>
            <person name="Wright C.L."/>
            <person name="Zimin A.V."/>
        </authorList>
    </citation>
    <scope>NUCLEOTIDE SEQUENCE [LARGE SCALE GENOMIC DNA]</scope>
    <source>
        <tissue evidence="2">Whole aphids</tissue>
    </source>
</reference>
<protein>
    <submittedName>
        <fullName evidence="2">Uncharacterized protein</fullName>
    </submittedName>
</protein>
<name>A0A6G0TCS1_APHGL</name>
<dbReference type="OrthoDB" id="6586657at2759"/>
<evidence type="ECO:0000313" key="3">
    <source>
        <dbReference type="Proteomes" id="UP000475862"/>
    </source>
</evidence>